<name>A0A7W9M048_9PSEU</name>
<gene>
    <name evidence="2" type="ORF">F4560_002130</name>
</gene>
<evidence type="ECO:0000313" key="2">
    <source>
        <dbReference type="EMBL" id="MBB5802362.1"/>
    </source>
</evidence>
<dbReference type="EMBL" id="JACHMO010000001">
    <property type="protein sequence ID" value="MBB5802362.1"/>
    <property type="molecule type" value="Genomic_DNA"/>
</dbReference>
<proteinExistence type="predicted"/>
<feature type="region of interest" description="Disordered" evidence="1">
    <location>
        <begin position="265"/>
        <end position="291"/>
    </location>
</feature>
<evidence type="ECO:0008006" key="4">
    <source>
        <dbReference type="Google" id="ProtNLM"/>
    </source>
</evidence>
<accession>A0A7W9M048</accession>
<keyword evidence="3" id="KW-1185">Reference proteome</keyword>
<dbReference type="RefSeq" id="WP_184919022.1">
    <property type="nucleotide sequence ID" value="NZ_JACHMO010000001.1"/>
</dbReference>
<reference evidence="2 3" key="1">
    <citation type="submission" date="2020-08" db="EMBL/GenBank/DDBJ databases">
        <title>Sequencing the genomes of 1000 actinobacteria strains.</title>
        <authorList>
            <person name="Klenk H.-P."/>
        </authorList>
    </citation>
    <scope>NUCLEOTIDE SEQUENCE [LARGE SCALE GENOMIC DNA]</scope>
    <source>
        <strain evidence="2 3">DSM 45486</strain>
    </source>
</reference>
<comment type="caution">
    <text evidence="2">The sequence shown here is derived from an EMBL/GenBank/DDBJ whole genome shotgun (WGS) entry which is preliminary data.</text>
</comment>
<sequence>MTVAHDDPHVARLFDRMAQLVAEGVGDPRDVQGELVELAMANSPDVARYWKQVGVGVGVPDTAYKDGGPHLFPDAPAVRVFRTSGTTGSVRGTVRYSALGLELKRLAIEAQARRHLRPDDGVRPVVLAFAPSEEAAPEMAIAFDMARIVRSCGDPDLSTAVVGANGVDFDLLARRLDTAVAEGLPVVLVGATFAFVNICDALEAQGQSWRLPPGSRMYDGGGFKGRSRIMRVDDLRSAVRRVFGIDRHGNIFGMTELANQLYDASDTPVGPLGERPKGAHPAGGPRVRDPHTREYLTEGTGLLEITDLSLLDRPHVLLTGDLGITGPEGVAIAGRVAGGTSRGCSLTLDDMTGGAA</sequence>
<dbReference type="AlphaFoldDB" id="A0A7W9M048"/>
<protein>
    <recommendedName>
        <fullName evidence="4">Acyl-protein synthetase LuxE</fullName>
    </recommendedName>
</protein>
<evidence type="ECO:0000313" key="3">
    <source>
        <dbReference type="Proteomes" id="UP000552097"/>
    </source>
</evidence>
<evidence type="ECO:0000256" key="1">
    <source>
        <dbReference type="SAM" id="MobiDB-lite"/>
    </source>
</evidence>
<organism evidence="2 3">
    <name type="scientific">Saccharothrix ecbatanensis</name>
    <dbReference type="NCBI Taxonomy" id="1105145"/>
    <lineage>
        <taxon>Bacteria</taxon>
        <taxon>Bacillati</taxon>
        <taxon>Actinomycetota</taxon>
        <taxon>Actinomycetes</taxon>
        <taxon>Pseudonocardiales</taxon>
        <taxon>Pseudonocardiaceae</taxon>
        <taxon>Saccharothrix</taxon>
    </lineage>
</organism>
<dbReference type="Proteomes" id="UP000552097">
    <property type="component" value="Unassembled WGS sequence"/>
</dbReference>